<feature type="domain" description="SCP2" evidence="1">
    <location>
        <begin position="19"/>
        <end position="118"/>
    </location>
</feature>
<accession>A0A1D1Z579</accession>
<protein>
    <submittedName>
        <fullName evidence="2">Oleate-induced peroxisomal protein POX18</fullName>
    </submittedName>
</protein>
<dbReference type="InterPro" id="IPR003033">
    <property type="entry name" value="SCP2_sterol-bd_dom"/>
</dbReference>
<sequence>MSVKVGGYKSSSIFEQLKVNITDNEVKKKETIKKVNAIFEFNVKNNEEKEQIWTLDLKKDGTVQIGKGSTKPDIIINLSDDTFVDLASGKLNGQKAFMSGKIKVKGNMMLATKLDGVLATIPKAKL</sequence>
<dbReference type="PANTHER" id="PTHR10094">
    <property type="entry name" value="STEROL CARRIER PROTEIN 2 SCP-2 FAMILY PROTEIN"/>
    <property type="match status" value="1"/>
</dbReference>
<dbReference type="AlphaFoldDB" id="A0A1D1Z579"/>
<dbReference type="GO" id="GO:0005829">
    <property type="term" value="C:cytosol"/>
    <property type="evidence" value="ECO:0007669"/>
    <property type="project" value="TreeGrafter"/>
</dbReference>
<dbReference type="InterPro" id="IPR036527">
    <property type="entry name" value="SCP2_sterol-bd_dom_sf"/>
</dbReference>
<dbReference type="EMBL" id="GDJX01005869">
    <property type="protein sequence ID" value="JAT62067.1"/>
    <property type="molecule type" value="Transcribed_RNA"/>
</dbReference>
<dbReference type="SUPFAM" id="SSF55718">
    <property type="entry name" value="SCP-like"/>
    <property type="match status" value="1"/>
</dbReference>
<organism evidence="2">
    <name type="scientific">Anthurium amnicola</name>
    <dbReference type="NCBI Taxonomy" id="1678845"/>
    <lineage>
        <taxon>Eukaryota</taxon>
        <taxon>Viridiplantae</taxon>
        <taxon>Streptophyta</taxon>
        <taxon>Embryophyta</taxon>
        <taxon>Tracheophyta</taxon>
        <taxon>Spermatophyta</taxon>
        <taxon>Magnoliopsida</taxon>
        <taxon>Liliopsida</taxon>
        <taxon>Araceae</taxon>
        <taxon>Pothoideae</taxon>
        <taxon>Potheae</taxon>
        <taxon>Anthurium</taxon>
    </lineage>
</organism>
<dbReference type="PANTHER" id="PTHR10094:SF25">
    <property type="entry name" value="SCP2 STEROL-BINDING DOMAIN-CONTAINING PROTEIN 1"/>
    <property type="match status" value="1"/>
</dbReference>
<dbReference type="Gene3D" id="3.30.1050.10">
    <property type="entry name" value="SCP2 sterol-binding domain"/>
    <property type="match status" value="1"/>
</dbReference>
<proteinExistence type="predicted"/>
<evidence type="ECO:0000313" key="2">
    <source>
        <dbReference type="EMBL" id="JAT62067.1"/>
    </source>
</evidence>
<dbReference type="Pfam" id="PF02036">
    <property type="entry name" value="SCP2"/>
    <property type="match status" value="1"/>
</dbReference>
<dbReference type="FunFam" id="3.30.1050.10:FF:000001">
    <property type="entry name" value="Putative Non-specific lipid-transfer protein"/>
    <property type="match status" value="1"/>
</dbReference>
<name>A0A1D1Z579_9ARAE</name>
<evidence type="ECO:0000259" key="1">
    <source>
        <dbReference type="Pfam" id="PF02036"/>
    </source>
</evidence>
<reference evidence="2" key="1">
    <citation type="submission" date="2015-07" db="EMBL/GenBank/DDBJ databases">
        <title>Transcriptome Assembly of Anthurium amnicola.</title>
        <authorList>
            <person name="Suzuki J."/>
        </authorList>
    </citation>
    <scope>NUCLEOTIDE SEQUENCE</scope>
</reference>
<gene>
    <name evidence="2" type="primary">POX18_2</name>
    <name evidence="2" type="ORF">g.131314</name>
</gene>